<dbReference type="InterPro" id="IPR003018">
    <property type="entry name" value="GAF"/>
</dbReference>
<dbReference type="HOGENOM" id="CLU_074354_2_0_11"/>
<keyword evidence="1" id="KW-0808">Transferase</keyword>
<dbReference type="SUPFAM" id="SSF52172">
    <property type="entry name" value="CheY-like"/>
    <property type="match status" value="1"/>
</dbReference>
<evidence type="ECO:0000256" key="3">
    <source>
        <dbReference type="ARBA" id="ARBA00023015"/>
    </source>
</evidence>
<dbReference type="InterPro" id="IPR005561">
    <property type="entry name" value="ANTAR"/>
</dbReference>
<keyword evidence="4" id="KW-0804">Transcription</keyword>
<keyword evidence="2" id="KW-0418">Kinase</keyword>
<dbReference type="GO" id="GO:0003723">
    <property type="term" value="F:RNA binding"/>
    <property type="evidence" value="ECO:0007669"/>
    <property type="project" value="InterPro"/>
</dbReference>
<proteinExistence type="predicted"/>
<keyword evidence="7" id="KW-1185">Reference proteome</keyword>
<reference evidence="6 7" key="2">
    <citation type="journal article" date="2010" name="Stand. Genomic Sci.">
        <title>Complete genome sequence of Nakamurella multipartita type strain (Y-104).</title>
        <authorList>
            <person name="Tice H."/>
            <person name="Mayilraj S."/>
            <person name="Sims D."/>
            <person name="Lapidus A."/>
            <person name="Nolan M."/>
            <person name="Lucas S."/>
            <person name="Glavina Del Rio T."/>
            <person name="Copeland A."/>
            <person name="Cheng J.F."/>
            <person name="Meincke L."/>
            <person name="Bruce D."/>
            <person name="Goodwin L."/>
            <person name="Pitluck S."/>
            <person name="Ivanova N."/>
            <person name="Mavromatis K."/>
            <person name="Ovchinnikova G."/>
            <person name="Pati A."/>
            <person name="Chen A."/>
            <person name="Palaniappan K."/>
            <person name="Land M."/>
            <person name="Hauser L."/>
            <person name="Chang Y.J."/>
            <person name="Jeffries C.D."/>
            <person name="Detter J.C."/>
            <person name="Brettin T."/>
            <person name="Rohde M."/>
            <person name="Goker M."/>
            <person name="Bristow J."/>
            <person name="Eisen J.A."/>
            <person name="Markowitz V."/>
            <person name="Hugenholtz P."/>
            <person name="Kyrpides N.C."/>
            <person name="Klenk H.P."/>
            <person name="Chen F."/>
        </authorList>
    </citation>
    <scope>NUCLEOTIDE SEQUENCE [LARGE SCALE GENOMIC DNA]</scope>
    <source>
        <strain evidence="7">ATCC 700099 / DSM 44233 / CIP 104796 / JCM 9543 / NBRC 105858 / Y-104</strain>
    </source>
</reference>
<dbReference type="STRING" id="479431.Namu_3559"/>
<dbReference type="Pfam" id="PF13185">
    <property type="entry name" value="GAF_2"/>
    <property type="match status" value="1"/>
</dbReference>
<dbReference type="InParanoid" id="C8XEY1"/>
<feature type="domain" description="ANTAR" evidence="5">
    <location>
        <begin position="185"/>
        <end position="246"/>
    </location>
</feature>
<evidence type="ECO:0000256" key="1">
    <source>
        <dbReference type="ARBA" id="ARBA00022679"/>
    </source>
</evidence>
<dbReference type="GO" id="GO:0016301">
    <property type="term" value="F:kinase activity"/>
    <property type="evidence" value="ECO:0007669"/>
    <property type="project" value="UniProtKB-KW"/>
</dbReference>
<dbReference type="InterPro" id="IPR029016">
    <property type="entry name" value="GAF-like_dom_sf"/>
</dbReference>
<dbReference type="EMBL" id="CP001737">
    <property type="protein sequence ID" value="ACV79882.1"/>
    <property type="molecule type" value="Genomic_DNA"/>
</dbReference>
<dbReference type="InterPro" id="IPR012074">
    <property type="entry name" value="GAF_ANTAR"/>
</dbReference>
<reference evidence="7" key="1">
    <citation type="submission" date="2009-09" db="EMBL/GenBank/DDBJ databases">
        <title>The complete genome of Nakamurella multipartita DSM 44233.</title>
        <authorList>
            <consortium name="US DOE Joint Genome Institute (JGI-PGF)"/>
            <person name="Lucas S."/>
            <person name="Copeland A."/>
            <person name="Lapidus A."/>
            <person name="Glavina del Rio T."/>
            <person name="Dalin E."/>
            <person name="Tice H."/>
            <person name="Bruce D."/>
            <person name="Goodwin L."/>
            <person name="Pitluck S."/>
            <person name="Kyrpides N."/>
            <person name="Mavromatis K."/>
            <person name="Ivanova N."/>
            <person name="Ovchinnikova G."/>
            <person name="Sims D."/>
            <person name="Meincke L."/>
            <person name="Brettin T."/>
            <person name="Detter J.C."/>
            <person name="Han C."/>
            <person name="Larimer F."/>
            <person name="Land M."/>
            <person name="Hauser L."/>
            <person name="Markowitz V."/>
            <person name="Cheng J.-F."/>
            <person name="Hugenholtz P."/>
            <person name="Woyke T."/>
            <person name="Wu D."/>
            <person name="Klenk H.-P."/>
            <person name="Eisen J.A."/>
        </authorList>
    </citation>
    <scope>NUCLEOTIDE SEQUENCE [LARGE SCALE GENOMIC DNA]</scope>
    <source>
        <strain evidence="7">ATCC 700099 / DSM 44233 / CIP 104796 / JCM 9543 / NBRC 105858 / Y-104</strain>
    </source>
</reference>
<evidence type="ECO:0000313" key="7">
    <source>
        <dbReference type="Proteomes" id="UP000002218"/>
    </source>
</evidence>
<dbReference type="InterPro" id="IPR011006">
    <property type="entry name" value="CheY-like_superfamily"/>
</dbReference>
<evidence type="ECO:0000313" key="6">
    <source>
        <dbReference type="EMBL" id="ACV79882.1"/>
    </source>
</evidence>
<evidence type="ECO:0000256" key="2">
    <source>
        <dbReference type="ARBA" id="ARBA00022777"/>
    </source>
</evidence>
<dbReference type="AlphaFoldDB" id="C8XEY1"/>
<dbReference type="InterPro" id="IPR036388">
    <property type="entry name" value="WH-like_DNA-bd_sf"/>
</dbReference>
<evidence type="ECO:0000259" key="5">
    <source>
        <dbReference type="PROSITE" id="PS50921"/>
    </source>
</evidence>
<dbReference type="Proteomes" id="UP000002218">
    <property type="component" value="Chromosome"/>
</dbReference>
<sequence>MLDRGSRPWIHQEQADDRLEAAGVNEFAELVAQTALSFLNETRSGPVPTLVEQIVAGAVLVIPGTAAAAVENLDRQGLLHAPIAEGDAVARSVMDAQNTSGEGPCLDALRDNKQVMTGDLQTDPRWPEFAARATELGVRVIICTPMEAAGRRLGVLSLMSRTLDFVQDEEAPTMAAVFAAHAAVALTGARRVEDINRALTHRDVIGQAKGILMERFQVTPDVAFAMLVRTSSVTNLKLRDVCDQLCLTGVLLPDPPRSRRLRSGT</sequence>
<dbReference type="SUPFAM" id="SSF55781">
    <property type="entry name" value="GAF domain-like"/>
    <property type="match status" value="1"/>
</dbReference>
<dbReference type="SMART" id="SM00065">
    <property type="entry name" value="GAF"/>
    <property type="match status" value="1"/>
</dbReference>
<name>C8XEY1_NAKMY</name>
<dbReference type="Gene3D" id="1.10.10.10">
    <property type="entry name" value="Winged helix-like DNA-binding domain superfamily/Winged helix DNA-binding domain"/>
    <property type="match status" value="1"/>
</dbReference>
<evidence type="ECO:0000256" key="4">
    <source>
        <dbReference type="ARBA" id="ARBA00023163"/>
    </source>
</evidence>
<dbReference type="SMART" id="SM01012">
    <property type="entry name" value="ANTAR"/>
    <property type="match status" value="1"/>
</dbReference>
<gene>
    <name evidence="6" type="ordered locus">Namu_3559</name>
</gene>
<dbReference type="PROSITE" id="PS50921">
    <property type="entry name" value="ANTAR"/>
    <property type="match status" value="1"/>
</dbReference>
<dbReference type="KEGG" id="nml:Namu_3559"/>
<dbReference type="Gene3D" id="3.30.450.40">
    <property type="match status" value="1"/>
</dbReference>
<protein>
    <recommendedName>
        <fullName evidence="5">ANTAR domain-containing protein</fullName>
    </recommendedName>
</protein>
<dbReference type="eggNOG" id="COG2203">
    <property type="taxonomic scope" value="Bacteria"/>
</dbReference>
<accession>C8XEY1</accession>
<dbReference type="Pfam" id="PF03861">
    <property type="entry name" value="ANTAR"/>
    <property type="match status" value="1"/>
</dbReference>
<organism evidence="6 7">
    <name type="scientific">Nakamurella multipartita (strain ATCC 700099 / DSM 44233 / CIP 104796 / JCM 9543 / NBRC 105858 / Y-104)</name>
    <name type="common">Microsphaera multipartita</name>
    <dbReference type="NCBI Taxonomy" id="479431"/>
    <lineage>
        <taxon>Bacteria</taxon>
        <taxon>Bacillati</taxon>
        <taxon>Actinomycetota</taxon>
        <taxon>Actinomycetes</taxon>
        <taxon>Nakamurellales</taxon>
        <taxon>Nakamurellaceae</taxon>
        <taxon>Nakamurella</taxon>
    </lineage>
</organism>
<dbReference type="PIRSF" id="PIRSF036625">
    <property type="entry name" value="GAF_ANTAR"/>
    <property type="match status" value="1"/>
</dbReference>
<keyword evidence="3" id="KW-0805">Transcription regulation</keyword>